<dbReference type="Gene3D" id="3.30.70.660">
    <property type="entry name" value="Pseudouridine synthase I, catalytic domain, C-terminal subdomain"/>
    <property type="match status" value="1"/>
</dbReference>
<name>A0ABZ3H132_GEOAI</name>
<dbReference type="EMBL" id="CP087714">
    <property type="protein sequence ID" value="XAT62909.1"/>
    <property type="molecule type" value="Genomic_DNA"/>
</dbReference>
<proteinExistence type="inferred from homology"/>
<dbReference type="GeneID" id="90449326"/>
<feature type="active site" description="Nucleophile" evidence="4">
    <location>
        <position position="54"/>
    </location>
</feature>
<dbReference type="EC" id="5.4.99.12" evidence="4"/>
<dbReference type="PANTHER" id="PTHR11142:SF0">
    <property type="entry name" value="TRNA PSEUDOURIDINE SYNTHASE-LIKE 1"/>
    <property type="match status" value="1"/>
</dbReference>
<dbReference type="InterPro" id="IPR020103">
    <property type="entry name" value="PsdUridine_synth_cat_dom_sf"/>
</dbReference>
<protein>
    <recommendedName>
        <fullName evidence="4">tRNA pseudouridine synthase A</fullName>
        <ecNumber evidence="4">5.4.99.12</ecNumber>
    </recommendedName>
    <alternativeName>
        <fullName evidence="4">tRNA pseudouridine(38-40) synthase</fullName>
    </alternativeName>
    <alternativeName>
        <fullName evidence="4">tRNA pseudouridylate synthase I</fullName>
    </alternativeName>
    <alternativeName>
        <fullName evidence="4">tRNA-uridine isomerase I</fullName>
    </alternativeName>
</protein>
<gene>
    <name evidence="4 7" type="primary">truA</name>
    <name evidence="7" type="ORF">LPQ35_06525</name>
</gene>
<evidence type="ECO:0000256" key="1">
    <source>
        <dbReference type="ARBA" id="ARBA00009375"/>
    </source>
</evidence>
<dbReference type="HAMAP" id="MF_00171">
    <property type="entry name" value="TruA"/>
    <property type="match status" value="1"/>
</dbReference>
<comment type="similarity">
    <text evidence="1 4 5">Belongs to the tRNA pseudouridine synthase TruA family.</text>
</comment>
<evidence type="ECO:0000259" key="6">
    <source>
        <dbReference type="Pfam" id="PF01416"/>
    </source>
</evidence>
<evidence type="ECO:0000256" key="3">
    <source>
        <dbReference type="ARBA" id="ARBA00023235"/>
    </source>
</evidence>
<dbReference type="Proteomes" id="UP001492541">
    <property type="component" value="Chromosome"/>
</dbReference>
<dbReference type="PANTHER" id="PTHR11142">
    <property type="entry name" value="PSEUDOURIDYLATE SYNTHASE"/>
    <property type="match status" value="1"/>
</dbReference>
<keyword evidence="3 4" id="KW-0413">Isomerase</keyword>
<dbReference type="Pfam" id="PF01416">
    <property type="entry name" value="PseudoU_synth_1"/>
    <property type="match status" value="1"/>
</dbReference>
<accession>A0ABZ3H132</accession>
<evidence type="ECO:0000256" key="2">
    <source>
        <dbReference type="ARBA" id="ARBA00022694"/>
    </source>
</evidence>
<dbReference type="SUPFAM" id="SSF55120">
    <property type="entry name" value="Pseudouridine synthase"/>
    <property type="match status" value="1"/>
</dbReference>
<evidence type="ECO:0000256" key="5">
    <source>
        <dbReference type="RuleBase" id="RU003792"/>
    </source>
</evidence>
<feature type="binding site" evidence="4">
    <location>
        <position position="109"/>
    </location>
    <ligand>
        <name>substrate</name>
    </ligand>
</feature>
<dbReference type="NCBIfam" id="TIGR00071">
    <property type="entry name" value="hisT_truA"/>
    <property type="match status" value="1"/>
</dbReference>
<keyword evidence="8" id="KW-1185">Reference proteome</keyword>
<evidence type="ECO:0000256" key="4">
    <source>
        <dbReference type="HAMAP-Rule" id="MF_00171"/>
    </source>
</evidence>
<dbReference type="PIRSF" id="PIRSF001430">
    <property type="entry name" value="tRNA_psdUrid_synth"/>
    <property type="match status" value="1"/>
</dbReference>
<sequence length="257" mass="29670">MLRVAFKYAYFGWNFSGNQFQPHLRTVDGEIFRAFEKLGINARERRYRIAGRTDAGVSAFGNVFAVNLDSFEPWFLRVLNSNLPDDVSVWAYSVVDGHFNPRKALSRVYRYVLPDEGFDVEAMKNAAQMLLGKHDFSGFAKACRPCVREILRSEIEKRGDFIIYTVEGNAFAWNMVRKIVTALKIAGMKSDPEIVKLVLSGEHVPLTPASPYGLILIDVKYPFEFKKDEKIYGLLQERIQERMRKFAQLYGIFRFLR</sequence>
<keyword evidence="2 4" id="KW-0819">tRNA processing</keyword>
<comment type="caution">
    <text evidence="4">Lacks conserved residue(s) required for the propagation of feature annotation.</text>
</comment>
<evidence type="ECO:0000313" key="7">
    <source>
        <dbReference type="EMBL" id="XAT62909.1"/>
    </source>
</evidence>
<comment type="function">
    <text evidence="4">Formation of pseudouridine at positions 38, 39 and 40 in the anticodon stem and loop of transfer RNAs.</text>
</comment>
<dbReference type="GO" id="GO:0160147">
    <property type="term" value="F:tRNA pseudouridine(38-40) synthase activity"/>
    <property type="evidence" value="ECO:0007669"/>
    <property type="project" value="UniProtKB-EC"/>
</dbReference>
<feature type="domain" description="Pseudouridine synthase I TruA alpha/beta" evidence="6">
    <location>
        <begin position="126"/>
        <end position="222"/>
    </location>
</feature>
<dbReference type="InterPro" id="IPR001406">
    <property type="entry name" value="PsdUridine_synth_TruA"/>
</dbReference>
<dbReference type="InterPro" id="IPR020097">
    <property type="entry name" value="PsdUridine_synth_TruA_a/b_dom"/>
</dbReference>
<reference evidence="7 8" key="1">
    <citation type="submission" date="2021-11" db="EMBL/GenBank/DDBJ databases">
        <title>Whole genome of Geoglobus acetivorans.</title>
        <authorList>
            <person name="Liu D."/>
        </authorList>
    </citation>
    <scope>NUCLEOTIDE SEQUENCE [LARGE SCALE GENOMIC DNA]</scope>
    <source>
        <strain evidence="7 8">SBH6</strain>
    </source>
</reference>
<comment type="catalytic activity">
    <reaction evidence="4 5">
        <text>uridine(38/39/40) in tRNA = pseudouridine(38/39/40) in tRNA</text>
        <dbReference type="Rhea" id="RHEA:22376"/>
        <dbReference type="Rhea" id="RHEA-COMP:10085"/>
        <dbReference type="Rhea" id="RHEA-COMP:10087"/>
        <dbReference type="ChEBI" id="CHEBI:65314"/>
        <dbReference type="ChEBI" id="CHEBI:65315"/>
        <dbReference type="EC" id="5.4.99.12"/>
    </reaction>
</comment>
<dbReference type="RefSeq" id="WP_193807851.1">
    <property type="nucleotide sequence ID" value="NZ_CP087714.1"/>
</dbReference>
<evidence type="ECO:0000313" key="8">
    <source>
        <dbReference type="Proteomes" id="UP001492541"/>
    </source>
</evidence>
<organism evidence="7 8">
    <name type="scientific">Geoglobus acetivorans</name>
    <dbReference type="NCBI Taxonomy" id="565033"/>
    <lineage>
        <taxon>Archaea</taxon>
        <taxon>Methanobacteriati</taxon>
        <taxon>Methanobacteriota</taxon>
        <taxon>Archaeoglobi</taxon>
        <taxon>Archaeoglobales</taxon>
        <taxon>Archaeoglobaceae</taxon>
        <taxon>Geoglobus</taxon>
    </lineage>
</organism>
<dbReference type="InterPro" id="IPR020095">
    <property type="entry name" value="PsdUridine_synth_TruA_C"/>
</dbReference>